<dbReference type="InterPro" id="IPR056782">
    <property type="entry name" value="HAD_PNKP"/>
</dbReference>
<sequence>MPTLHFTRGLPASGKTTWARAWTAEDRGGRARVNRDDLRAMLDNGEHIKGVTEKRVMAVRDAAILELLRRGYDVVCDDTNLPQRVARDLARLADRAGAELRVHDFTQVPLDTCIERDAVRKAPVGEEAIRDLHQRYLAGKPTPLPLPEESRTVAPAGRTYEPKPGSRKAVLVDIDGTVALMTGRSPFDETRVHEDLPNPPVIQVVRALHAAGNQIVFLSGRTDGSREATAAWLTEHVGVPYAGPFMRSAGDSRKDSIVKVELFDAHIRDTYDVVCVLDDRSQVVQAWRAIGLTVLQVADGNF</sequence>
<name>A0ABW9IZE5_STRGJ</name>
<dbReference type="Pfam" id="PF25109">
    <property type="entry name" value="HAD_PNKP"/>
    <property type="match status" value="1"/>
</dbReference>
<dbReference type="Gene3D" id="3.40.50.300">
    <property type="entry name" value="P-loop containing nucleotide triphosphate hydrolases"/>
    <property type="match status" value="1"/>
</dbReference>
<feature type="domain" description="Polynucleotide kinase PNKP phosphatase" evidence="1">
    <location>
        <begin position="168"/>
        <end position="302"/>
    </location>
</feature>
<proteinExistence type="predicted"/>
<dbReference type="InterPro" id="IPR027417">
    <property type="entry name" value="P-loop_NTPase"/>
</dbReference>
<comment type="caution">
    <text evidence="2">The sequence shown here is derived from an EMBL/GenBank/DDBJ whole genome shotgun (WGS) entry which is preliminary data.</text>
</comment>
<reference evidence="2 3" key="1">
    <citation type="submission" date="2024-12" db="EMBL/GenBank/DDBJ databases">
        <title>Forecasting of Potato common scab and diversities of Pathogenic streptomyces spp. in china.</title>
        <authorList>
            <person name="Handique U."/>
            <person name="Wu J."/>
        </authorList>
    </citation>
    <scope>NUCLEOTIDE SEQUENCE [LARGE SCALE GENOMIC DNA]</scope>
    <source>
        <strain evidence="2 3">ZRIMU1585</strain>
    </source>
</reference>
<dbReference type="InterPro" id="IPR023214">
    <property type="entry name" value="HAD_sf"/>
</dbReference>
<dbReference type="Gene3D" id="3.40.50.1000">
    <property type="entry name" value="HAD superfamily/HAD-like"/>
    <property type="match status" value="1"/>
</dbReference>
<dbReference type="EMBL" id="JBJVNE010000028">
    <property type="protein sequence ID" value="MFM9652399.1"/>
    <property type="molecule type" value="Genomic_DNA"/>
</dbReference>
<keyword evidence="3" id="KW-1185">Reference proteome</keyword>
<organism evidence="2 3">
    <name type="scientific">Streptomyces galilaeus</name>
    <dbReference type="NCBI Taxonomy" id="33899"/>
    <lineage>
        <taxon>Bacteria</taxon>
        <taxon>Bacillati</taxon>
        <taxon>Actinomycetota</taxon>
        <taxon>Actinomycetes</taxon>
        <taxon>Kitasatosporales</taxon>
        <taxon>Streptomycetaceae</taxon>
        <taxon>Streptomyces</taxon>
    </lineage>
</organism>
<dbReference type="RefSeq" id="WP_369277738.1">
    <property type="nucleotide sequence ID" value="NZ_JBJVMW010000035.1"/>
</dbReference>
<dbReference type="SUPFAM" id="SSF56784">
    <property type="entry name" value="HAD-like"/>
    <property type="match status" value="1"/>
</dbReference>
<dbReference type="Proteomes" id="UP001631993">
    <property type="component" value="Unassembled WGS sequence"/>
</dbReference>
<accession>A0ABW9IZE5</accession>
<evidence type="ECO:0000313" key="3">
    <source>
        <dbReference type="Proteomes" id="UP001631993"/>
    </source>
</evidence>
<gene>
    <name evidence="2" type="ORF">ACKI1S_40500</name>
</gene>
<evidence type="ECO:0000259" key="1">
    <source>
        <dbReference type="Pfam" id="PF25109"/>
    </source>
</evidence>
<dbReference type="Pfam" id="PF13671">
    <property type="entry name" value="AAA_33"/>
    <property type="match status" value="1"/>
</dbReference>
<dbReference type="SUPFAM" id="SSF52540">
    <property type="entry name" value="P-loop containing nucleoside triphosphate hydrolases"/>
    <property type="match status" value="1"/>
</dbReference>
<evidence type="ECO:0000313" key="2">
    <source>
        <dbReference type="EMBL" id="MFM9652399.1"/>
    </source>
</evidence>
<dbReference type="InterPro" id="IPR036412">
    <property type="entry name" value="HAD-like_sf"/>
</dbReference>
<protein>
    <submittedName>
        <fullName evidence="2">AAA family ATPase</fullName>
    </submittedName>
</protein>